<keyword evidence="2" id="KW-1185">Reference proteome</keyword>
<dbReference type="PRINTS" id="PR00081">
    <property type="entry name" value="GDHRDH"/>
</dbReference>
<dbReference type="RefSeq" id="WP_009601300.1">
    <property type="nucleotide sequence ID" value="NZ_AEIU01000069.1"/>
</dbReference>
<dbReference type="eggNOG" id="COG1028">
    <property type="taxonomic scope" value="Bacteria"/>
</dbReference>
<dbReference type="InterPro" id="IPR002347">
    <property type="entry name" value="SDR_fam"/>
</dbReference>
<sequence>MKLLILSANGGIGNAVVGECLRRFPEATIIGTYRRSYSEVTHQNILWFRVNLSSEEEVEQLSKEVGNVDWIINCTGFLHGEHKGPEKNISSLSQEFFIENINRNTVPTLLLAKYFTKTLKQSSNPKVAVLSAKVGSIDDNQLGGWYSYRCAKAALNMLIKTISIEWHRVLPKATIVALHPGTTDTSLSKPFQANVPPEKLFSTEKVAFDLLNVIEATTAESSGEFYNYAGEKLPW</sequence>
<dbReference type="PANTHER" id="PTHR43544:SF12">
    <property type="entry name" value="NAD(P)-BINDING ROSSMANN-FOLD SUPERFAMILY PROTEIN"/>
    <property type="match status" value="1"/>
</dbReference>
<dbReference type="SUPFAM" id="SSF51735">
    <property type="entry name" value="NAD(P)-binding Rossmann-fold domains"/>
    <property type="match status" value="1"/>
</dbReference>
<protein>
    <submittedName>
        <fullName evidence="1">C factor cell-cell signaling protein</fullName>
    </submittedName>
</protein>
<dbReference type="InterPro" id="IPR051468">
    <property type="entry name" value="Fungal_SecMetab_SDRs"/>
</dbReference>
<dbReference type="InterPro" id="IPR036291">
    <property type="entry name" value="NAD(P)-bd_dom_sf"/>
</dbReference>
<proteinExistence type="predicted"/>
<dbReference type="STRING" id="796620.VIBC2010_07844"/>
<dbReference type="NCBIfam" id="NF006532">
    <property type="entry name" value="PRK09009.1"/>
    <property type="match status" value="1"/>
</dbReference>
<reference evidence="1 2" key="1">
    <citation type="journal article" date="2012" name="Int. J. Syst. Evol. Microbiol.">
        <title>Vibrio caribbeanicus sp. nov., isolated from the marine sponge Scleritoderma cyanea.</title>
        <authorList>
            <person name="Hoffmann M."/>
            <person name="Monday S.R."/>
            <person name="Allard M.W."/>
            <person name="Strain E.A."/>
            <person name="Whittaker P."/>
            <person name="Naum M."/>
            <person name="McCarthy P.J."/>
            <person name="Lopez J.V."/>
            <person name="Fischer M."/>
            <person name="Brown E.W."/>
        </authorList>
    </citation>
    <scope>NUCLEOTIDE SEQUENCE [LARGE SCALE GENOMIC DNA]</scope>
    <source>
        <strain evidence="1 2">ATCC BAA-2122</strain>
    </source>
</reference>
<dbReference type="Gene3D" id="3.40.50.720">
    <property type="entry name" value="NAD(P)-binding Rossmann-like Domain"/>
    <property type="match status" value="1"/>
</dbReference>
<evidence type="ECO:0000313" key="2">
    <source>
        <dbReference type="Proteomes" id="UP000002943"/>
    </source>
</evidence>
<organism evidence="1 2">
    <name type="scientific">Vibrio caribbeanicus ATCC BAA-2122</name>
    <dbReference type="NCBI Taxonomy" id="796620"/>
    <lineage>
        <taxon>Bacteria</taxon>
        <taxon>Pseudomonadati</taxon>
        <taxon>Pseudomonadota</taxon>
        <taxon>Gammaproteobacteria</taxon>
        <taxon>Vibrionales</taxon>
        <taxon>Vibrionaceae</taxon>
        <taxon>Vibrio</taxon>
    </lineage>
</organism>
<dbReference type="Pfam" id="PF00106">
    <property type="entry name" value="adh_short"/>
    <property type="match status" value="1"/>
</dbReference>
<dbReference type="AlphaFoldDB" id="E3BJU6"/>
<name>E3BJU6_9VIBR</name>
<dbReference type="OrthoDB" id="9785826at2"/>
<dbReference type="PANTHER" id="PTHR43544">
    <property type="entry name" value="SHORT-CHAIN DEHYDROGENASE/REDUCTASE"/>
    <property type="match status" value="1"/>
</dbReference>
<dbReference type="Proteomes" id="UP000002943">
    <property type="component" value="Unassembled WGS sequence"/>
</dbReference>
<comment type="caution">
    <text evidence="1">The sequence shown here is derived from an EMBL/GenBank/DDBJ whole genome shotgun (WGS) entry which is preliminary data.</text>
</comment>
<accession>E3BJU6</accession>
<dbReference type="GO" id="GO:0005737">
    <property type="term" value="C:cytoplasm"/>
    <property type="evidence" value="ECO:0007669"/>
    <property type="project" value="TreeGrafter"/>
</dbReference>
<dbReference type="GO" id="GO:0016491">
    <property type="term" value="F:oxidoreductase activity"/>
    <property type="evidence" value="ECO:0007669"/>
    <property type="project" value="TreeGrafter"/>
</dbReference>
<gene>
    <name evidence="1" type="ORF">VIBC2010_07844</name>
</gene>
<dbReference type="EMBL" id="AEIU01000069">
    <property type="protein sequence ID" value="EFP96865.1"/>
    <property type="molecule type" value="Genomic_DNA"/>
</dbReference>
<evidence type="ECO:0000313" key="1">
    <source>
        <dbReference type="EMBL" id="EFP96865.1"/>
    </source>
</evidence>